<name>A0A7T9DKU7_9ARCH</name>
<dbReference type="EMBL" id="CP064981">
    <property type="protein sequence ID" value="QQR93175.1"/>
    <property type="molecule type" value="Genomic_DNA"/>
</dbReference>
<dbReference type="GO" id="GO:0051537">
    <property type="term" value="F:2 iron, 2 sulfur cluster binding"/>
    <property type="evidence" value="ECO:0007669"/>
    <property type="project" value="TreeGrafter"/>
</dbReference>
<proteinExistence type="predicted"/>
<evidence type="ECO:0000259" key="1">
    <source>
        <dbReference type="Pfam" id="PF01521"/>
    </source>
</evidence>
<dbReference type="GO" id="GO:0005506">
    <property type="term" value="F:iron ion binding"/>
    <property type="evidence" value="ECO:0007669"/>
    <property type="project" value="TreeGrafter"/>
</dbReference>
<accession>A0A7T9DKU7</accession>
<dbReference type="SUPFAM" id="SSF89360">
    <property type="entry name" value="HesB-like domain"/>
    <property type="match status" value="1"/>
</dbReference>
<dbReference type="InterPro" id="IPR000361">
    <property type="entry name" value="ATAP_core_dom"/>
</dbReference>
<dbReference type="GO" id="GO:0051539">
    <property type="term" value="F:4 iron, 4 sulfur cluster binding"/>
    <property type="evidence" value="ECO:0007669"/>
    <property type="project" value="TreeGrafter"/>
</dbReference>
<sequence>MVDLTPKAAEKLKEFMKMEKKEGYGLRIAVMPGGCSGYQTTLTFEQNPLSSDIQLEMHGVKVFVDKMSEQFVGGSTIDYVEGLHGSGFSIQNPNVKSGCGCGSSQSY</sequence>
<evidence type="ECO:0000313" key="2">
    <source>
        <dbReference type="EMBL" id="QQR93175.1"/>
    </source>
</evidence>
<gene>
    <name evidence="2" type="ORF">IPJ89_02495</name>
</gene>
<organism evidence="2">
    <name type="scientific">Candidatus Iainarchaeum sp</name>
    <dbReference type="NCBI Taxonomy" id="3101447"/>
    <lineage>
        <taxon>Archaea</taxon>
        <taxon>Candidatus Iainarchaeota</taxon>
        <taxon>Candidatus Iainarchaeia</taxon>
        <taxon>Candidatus Iainarchaeales</taxon>
        <taxon>Candidatus Iainarchaeaceae</taxon>
        <taxon>Candidatus Iainarchaeum</taxon>
    </lineage>
</organism>
<dbReference type="InterPro" id="IPR016092">
    <property type="entry name" value="ATAP"/>
</dbReference>
<dbReference type="Proteomes" id="UP000596004">
    <property type="component" value="Chromosome"/>
</dbReference>
<reference evidence="2" key="1">
    <citation type="submission" date="2020-11" db="EMBL/GenBank/DDBJ databases">
        <title>Connecting structure to function with the recovery of over 1000 high-quality activated sludge metagenome-assembled genomes encoding full-length rRNA genes using long-read sequencing.</title>
        <authorList>
            <person name="Singleton C.M."/>
            <person name="Petriglieri F."/>
            <person name="Kristensen J.M."/>
            <person name="Kirkegaard R.H."/>
            <person name="Michaelsen T.Y."/>
            <person name="Andersen M.H."/>
            <person name="Karst S.M."/>
            <person name="Dueholm M.S."/>
            <person name="Nielsen P.H."/>
            <person name="Albertsen M."/>
        </authorList>
    </citation>
    <scope>NUCLEOTIDE SEQUENCE</scope>
    <source>
        <strain evidence="2">Fred_18-Q3-R57-64_BAT3C.431</strain>
    </source>
</reference>
<feature type="domain" description="Core" evidence="1">
    <location>
        <begin position="2"/>
        <end position="102"/>
    </location>
</feature>
<dbReference type="Pfam" id="PF01521">
    <property type="entry name" value="Fe-S_biosyn"/>
    <property type="match status" value="1"/>
</dbReference>
<dbReference type="PANTHER" id="PTHR43011">
    <property type="entry name" value="IRON-SULFUR CLUSTER ASSEMBLY 2 HOMOLOG, MITOCHONDRIAL"/>
    <property type="match status" value="1"/>
</dbReference>
<dbReference type="GO" id="GO:0016226">
    <property type="term" value="P:iron-sulfur cluster assembly"/>
    <property type="evidence" value="ECO:0007669"/>
    <property type="project" value="InterPro"/>
</dbReference>
<dbReference type="NCBIfam" id="TIGR00049">
    <property type="entry name" value="iron-sulfur cluster assembly accessory protein"/>
    <property type="match status" value="1"/>
</dbReference>
<dbReference type="InterPro" id="IPR035903">
    <property type="entry name" value="HesB-like_dom_sf"/>
</dbReference>
<dbReference type="AlphaFoldDB" id="A0A7T9DKU7"/>
<dbReference type="PANTHER" id="PTHR43011:SF1">
    <property type="entry name" value="IRON-SULFUR CLUSTER ASSEMBLY 2 HOMOLOG, MITOCHONDRIAL"/>
    <property type="match status" value="1"/>
</dbReference>
<dbReference type="Gene3D" id="2.60.300.12">
    <property type="entry name" value="HesB-like domain"/>
    <property type="match status" value="1"/>
</dbReference>
<protein>
    <submittedName>
        <fullName evidence="2">Iron-sulfur cluster assembly accessory protein</fullName>
    </submittedName>
</protein>